<dbReference type="Gene3D" id="2.120.10.80">
    <property type="entry name" value="Kelch-type beta propeller"/>
    <property type="match status" value="1"/>
</dbReference>
<keyword evidence="1" id="KW-0812">Transmembrane</keyword>
<organism evidence="3 4">
    <name type="scientific">Cajanus cajan</name>
    <name type="common">Pigeon pea</name>
    <name type="synonym">Cajanus indicus</name>
    <dbReference type="NCBI Taxonomy" id="3821"/>
    <lineage>
        <taxon>Eukaryota</taxon>
        <taxon>Viridiplantae</taxon>
        <taxon>Streptophyta</taxon>
        <taxon>Embryophyta</taxon>
        <taxon>Tracheophyta</taxon>
        <taxon>Spermatophyta</taxon>
        <taxon>Magnoliopsida</taxon>
        <taxon>eudicotyledons</taxon>
        <taxon>Gunneridae</taxon>
        <taxon>Pentapetalae</taxon>
        <taxon>rosids</taxon>
        <taxon>fabids</taxon>
        <taxon>Fabales</taxon>
        <taxon>Fabaceae</taxon>
        <taxon>Papilionoideae</taxon>
        <taxon>50 kb inversion clade</taxon>
        <taxon>NPAAA clade</taxon>
        <taxon>indigoferoid/millettioid clade</taxon>
        <taxon>Phaseoleae</taxon>
        <taxon>Cajanus</taxon>
    </lineage>
</organism>
<keyword evidence="1" id="KW-1133">Transmembrane helix</keyword>
<dbReference type="PANTHER" id="PTHR24414:SF60">
    <property type="entry name" value="OS03G0415400 PROTEIN"/>
    <property type="match status" value="1"/>
</dbReference>
<dbReference type="SMART" id="SM00612">
    <property type="entry name" value="Kelch"/>
    <property type="match status" value="1"/>
</dbReference>
<evidence type="ECO:0000256" key="1">
    <source>
        <dbReference type="SAM" id="Phobius"/>
    </source>
</evidence>
<keyword evidence="4" id="KW-1185">Reference proteome</keyword>
<feature type="domain" description="F-box" evidence="2">
    <location>
        <begin position="47"/>
        <end position="96"/>
    </location>
</feature>
<gene>
    <name evidence="3" type="ORF">KK1_032996</name>
</gene>
<dbReference type="InterPro" id="IPR036047">
    <property type="entry name" value="F-box-like_dom_sf"/>
</dbReference>
<dbReference type="Proteomes" id="UP000075243">
    <property type="component" value="Unassembled WGS sequence"/>
</dbReference>
<dbReference type="SMART" id="SM00256">
    <property type="entry name" value="FBOX"/>
    <property type="match status" value="1"/>
</dbReference>
<evidence type="ECO:0000313" key="4">
    <source>
        <dbReference type="Proteomes" id="UP000075243"/>
    </source>
</evidence>
<dbReference type="Gramene" id="C.cajan_34613.t">
    <property type="protein sequence ID" value="C.cajan_34613.t"/>
    <property type="gene ID" value="C.cajan_34613"/>
</dbReference>
<dbReference type="OMA" id="SCFPNPN"/>
<dbReference type="InterPro" id="IPR006652">
    <property type="entry name" value="Kelch_1"/>
</dbReference>
<dbReference type="InterPro" id="IPR015915">
    <property type="entry name" value="Kelch-typ_b-propeller"/>
</dbReference>
<dbReference type="SUPFAM" id="SSF117281">
    <property type="entry name" value="Kelch motif"/>
    <property type="match status" value="1"/>
</dbReference>
<name>A0A151RSG5_CAJCA</name>
<dbReference type="Gene3D" id="1.20.1280.50">
    <property type="match status" value="1"/>
</dbReference>
<dbReference type="InterPro" id="IPR050354">
    <property type="entry name" value="F-box/kelch-repeat_ARATH"/>
</dbReference>
<dbReference type="PROSITE" id="PS50181">
    <property type="entry name" value="FBOX"/>
    <property type="match status" value="1"/>
</dbReference>
<evidence type="ECO:0000313" key="3">
    <source>
        <dbReference type="EMBL" id="KYP45475.1"/>
    </source>
</evidence>
<sequence length="418" mass="45918">MSSEREKESCNSRHFSWLIKSCFPNPNDTVAKFSSHSQPHPSSPAPAPTISSLPDDIVLDCLSRLPPSSLPALSLVCRRWSHILRCPHFSQLRRRRRLLRHTAVAIAATAFGFSAATLLDGAWHPSLFLPFYDALSLDNFHSLLAHARVASVGPRIYLVGRAATWQYDTTWAATVSGRPATIFPRKKFALASLAGKLYVAGGAAKTAAVEEFDPDSNAWRVVSHAPRRRYGCIGASFDGVFYIIGGLKIGASEQSVLSRAYSGAEGHAAYASSMDLFDVEARVWLRSRTVPGGGCVVAACAAAGRVYILSSHAVELSFWSFYAKRNNDGENKNDNDNVFGEWCKIKTPPLPAQVRVDTRMRFSCVGIEDKVLLIQNFNEVRGLKKGFVLVYDCVAGEWSRGVDLPEVYRRAAYVGVEC</sequence>
<dbReference type="Pfam" id="PF00646">
    <property type="entry name" value="F-box"/>
    <property type="match status" value="1"/>
</dbReference>
<dbReference type="CDD" id="cd22152">
    <property type="entry name" value="F-box_AtAFR-like"/>
    <property type="match status" value="1"/>
</dbReference>
<reference evidence="3" key="1">
    <citation type="journal article" date="2012" name="Nat. Biotechnol.">
        <title>Draft genome sequence of pigeonpea (Cajanus cajan), an orphan legume crop of resource-poor farmers.</title>
        <authorList>
            <person name="Varshney R.K."/>
            <person name="Chen W."/>
            <person name="Li Y."/>
            <person name="Bharti A.K."/>
            <person name="Saxena R.K."/>
            <person name="Schlueter J.A."/>
            <person name="Donoghue M.T."/>
            <person name="Azam S."/>
            <person name="Fan G."/>
            <person name="Whaley A.M."/>
            <person name="Farmer A.D."/>
            <person name="Sheridan J."/>
            <person name="Iwata A."/>
            <person name="Tuteja R."/>
            <person name="Penmetsa R.V."/>
            <person name="Wu W."/>
            <person name="Upadhyaya H.D."/>
            <person name="Yang S.P."/>
            <person name="Shah T."/>
            <person name="Saxena K.B."/>
            <person name="Michael T."/>
            <person name="McCombie W.R."/>
            <person name="Yang B."/>
            <person name="Zhang G."/>
            <person name="Yang H."/>
            <person name="Wang J."/>
            <person name="Spillane C."/>
            <person name="Cook D.R."/>
            <person name="May G.D."/>
            <person name="Xu X."/>
            <person name="Jackson S.A."/>
        </authorList>
    </citation>
    <scope>NUCLEOTIDE SEQUENCE [LARGE SCALE GENOMIC DNA]</scope>
</reference>
<feature type="transmembrane region" description="Helical" evidence="1">
    <location>
        <begin position="98"/>
        <end position="119"/>
    </location>
</feature>
<protein>
    <submittedName>
        <fullName evidence="3">F-box/kelch-repeat protein At5g26960 family</fullName>
    </submittedName>
</protein>
<dbReference type="PANTHER" id="PTHR24414">
    <property type="entry name" value="F-BOX/KELCH-REPEAT PROTEIN SKIP4"/>
    <property type="match status" value="1"/>
</dbReference>
<evidence type="ECO:0000259" key="2">
    <source>
        <dbReference type="PROSITE" id="PS50181"/>
    </source>
</evidence>
<dbReference type="STRING" id="3821.A0A151RSG5"/>
<dbReference type="SUPFAM" id="SSF81383">
    <property type="entry name" value="F-box domain"/>
    <property type="match status" value="1"/>
</dbReference>
<keyword evidence="1" id="KW-0472">Membrane</keyword>
<dbReference type="EMBL" id="KQ483590">
    <property type="protein sequence ID" value="KYP45475.1"/>
    <property type="molecule type" value="Genomic_DNA"/>
</dbReference>
<dbReference type="InterPro" id="IPR001810">
    <property type="entry name" value="F-box_dom"/>
</dbReference>
<accession>A0A151RSG5</accession>
<proteinExistence type="predicted"/>
<dbReference type="AlphaFoldDB" id="A0A151RSG5"/>